<protein>
    <submittedName>
        <fullName evidence="2">Uncharacterized protein</fullName>
    </submittedName>
</protein>
<evidence type="ECO:0000313" key="2">
    <source>
        <dbReference type="EMBL" id="KIK49403.1"/>
    </source>
</evidence>
<feature type="compositionally biased region" description="Polar residues" evidence="1">
    <location>
        <begin position="12"/>
        <end position="22"/>
    </location>
</feature>
<reference evidence="3" key="2">
    <citation type="submission" date="2015-01" db="EMBL/GenBank/DDBJ databases">
        <title>Evolutionary Origins and Diversification of the Mycorrhizal Mutualists.</title>
        <authorList>
            <consortium name="DOE Joint Genome Institute"/>
            <consortium name="Mycorrhizal Genomics Consortium"/>
            <person name="Kohler A."/>
            <person name="Kuo A."/>
            <person name="Nagy L.G."/>
            <person name="Floudas D."/>
            <person name="Copeland A."/>
            <person name="Barry K.W."/>
            <person name="Cichocki N."/>
            <person name="Veneault-Fourrey C."/>
            <person name="LaButti K."/>
            <person name="Lindquist E.A."/>
            <person name="Lipzen A."/>
            <person name="Lundell T."/>
            <person name="Morin E."/>
            <person name="Murat C."/>
            <person name="Riley R."/>
            <person name="Ohm R."/>
            <person name="Sun H."/>
            <person name="Tunlid A."/>
            <person name="Henrissat B."/>
            <person name="Grigoriev I.V."/>
            <person name="Hibbett D.S."/>
            <person name="Martin F."/>
        </authorList>
    </citation>
    <scope>NUCLEOTIDE SEQUENCE [LARGE SCALE GENOMIC DNA]</scope>
    <source>
        <strain evidence="3">UH-Slu-Lm8-n1</strain>
    </source>
</reference>
<proteinExistence type="predicted"/>
<name>A0A0D0C3J9_9AGAM</name>
<gene>
    <name evidence="2" type="ORF">CY34DRAFT_7286</name>
</gene>
<feature type="region of interest" description="Disordered" evidence="1">
    <location>
        <begin position="1"/>
        <end position="72"/>
    </location>
</feature>
<accession>A0A0D0C3J9</accession>
<dbReference type="InParanoid" id="A0A0D0C3J9"/>
<dbReference type="EMBL" id="KN835132">
    <property type="protein sequence ID" value="KIK49403.1"/>
    <property type="molecule type" value="Genomic_DNA"/>
</dbReference>
<reference evidence="2 3" key="1">
    <citation type="submission" date="2014-04" db="EMBL/GenBank/DDBJ databases">
        <authorList>
            <consortium name="DOE Joint Genome Institute"/>
            <person name="Kuo A."/>
            <person name="Ruytinx J."/>
            <person name="Rineau F."/>
            <person name="Colpaert J."/>
            <person name="Kohler A."/>
            <person name="Nagy L.G."/>
            <person name="Floudas D."/>
            <person name="Copeland A."/>
            <person name="Barry K.W."/>
            <person name="Cichocki N."/>
            <person name="Veneault-Fourrey C."/>
            <person name="LaButti K."/>
            <person name="Lindquist E.A."/>
            <person name="Lipzen A."/>
            <person name="Lundell T."/>
            <person name="Morin E."/>
            <person name="Murat C."/>
            <person name="Sun H."/>
            <person name="Tunlid A."/>
            <person name="Henrissat B."/>
            <person name="Grigoriev I.V."/>
            <person name="Hibbett D.S."/>
            <person name="Martin F."/>
            <person name="Nordberg H.P."/>
            <person name="Cantor M.N."/>
            <person name="Hua S.X."/>
        </authorList>
    </citation>
    <scope>NUCLEOTIDE SEQUENCE [LARGE SCALE GENOMIC DNA]</scope>
    <source>
        <strain evidence="2 3">UH-Slu-Lm8-n1</strain>
    </source>
</reference>
<feature type="compositionally biased region" description="Polar residues" evidence="1">
    <location>
        <begin position="61"/>
        <end position="72"/>
    </location>
</feature>
<dbReference type="HOGENOM" id="CLU_2723867_0_0_1"/>
<evidence type="ECO:0000256" key="1">
    <source>
        <dbReference type="SAM" id="MobiDB-lite"/>
    </source>
</evidence>
<evidence type="ECO:0000313" key="3">
    <source>
        <dbReference type="Proteomes" id="UP000054485"/>
    </source>
</evidence>
<organism evidence="2 3">
    <name type="scientific">Suillus luteus UH-Slu-Lm8-n1</name>
    <dbReference type="NCBI Taxonomy" id="930992"/>
    <lineage>
        <taxon>Eukaryota</taxon>
        <taxon>Fungi</taxon>
        <taxon>Dikarya</taxon>
        <taxon>Basidiomycota</taxon>
        <taxon>Agaricomycotina</taxon>
        <taxon>Agaricomycetes</taxon>
        <taxon>Agaricomycetidae</taxon>
        <taxon>Boletales</taxon>
        <taxon>Suillineae</taxon>
        <taxon>Suillaceae</taxon>
        <taxon>Suillus</taxon>
    </lineage>
</organism>
<dbReference type="AlphaFoldDB" id="A0A0D0C3J9"/>
<keyword evidence="3" id="KW-1185">Reference proteome</keyword>
<dbReference type="Proteomes" id="UP000054485">
    <property type="component" value="Unassembled WGS sequence"/>
</dbReference>
<sequence>MHPVLSRVEANQPESRSLNNQDTDTDPGMNDYDPTRLPSPVNDYDPTRLPSPPLADANMDTGESQQVPDPQS</sequence>